<dbReference type="Gene3D" id="3.40.50.2300">
    <property type="match status" value="1"/>
</dbReference>
<dbReference type="SMART" id="SM00448">
    <property type="entry name" value="REC"/>
    <property type="match status" value="1"/>
</dbReference>
<comment type="caution">
    <text evidence="4">The sequence shown here is derived from an EMBL/GenBank/DDBJ whole genome shotgun (WGS) entry which is preliminary data.</text>
</comment>
<proteinExistence type="predicted"/>
<evidence type="ECO:0000313" key="4">
    <source>
        <dbReference type="EMBL" id="PPQ29660.1"/>
    </source>
</evidence>
<dbReference type="PANTHER" id="PTHR44591">
    <property type="entry name" value="STRESS RESPONSE REGULATOR PROTEIN 1"/>
    <property type="match status" value="1"/>
</dbReference>
<dbReference type="InterPro" id="IPR050595">
    <property type="entry name" value="Bact_response_regulator"/>
</dbReference>
<feature type="modified residue" description="4-aspartylphosphate" evidence="2">
    <location>
        <position position="65"/>
    </location>
</feature>
<evidence type="ECO:0000259" key="3">
    <source>
        <dbReference type="PROSITE" id="PS50110"/>
    </source>
</evidence>
<keyword evidence="1 2" id="KW-0597">Phosphoprotein</keyword>
<feature type="domain" description="Response regulatory" evidence="3">
    <location>
        <begin position="14"/>
        <end position="126"/>
    </location>
</feature>
<dbReference type="EMBL" id="NHRY01000223">
    <property type="protein sequence ID" value="PPQ29660.1"/>
    <property type="molecule type" value="Genomic_DNA"/>
</dbReference>
<dbReference type="SUPFAM" id="SSF52172">
    <property type="entry name" value="CheY-like"/>
    <property type="match status" value="1"/>
</dbReference>
<reference evidence="4 5" key="1">
    <citation type="journal article" date="2018" name="Arch. Microbiol.">
        <title>New insights into the metabolic potential of the phototrophic purple bacterium Rhodopila globiformis DSM 161(T) from its draft genome sequence and evidence for a vanadium-dependent nitrogenase.</title>
        <authorList>
            <person name="Imhoff J.F."/>
            <person name="Rahn T."/>
            <person name="Kunzel S."/>
            <person name="Neulinger S.C."/>
        </authorList>
    </citation>
    <scope>NUCLEOTIDE SEQUENCE [LARGE SCALE GENOMIC DNA]</scope>
    <source>
        <strain evidence="4 5">DSM 161</strain>
    </source>
</reference>
<dbReference type="RefSeq" id="WP_104520764.1">
    <property type="nucleotide sequence ID" value="NZ_NHRY01000223.1"/>
</dbReference>
<dbReference type="InterPro" id="IPR011006">
    <property type="entry name" value="CheY-like_superfamily"/>
</dbReference>
<keyword evidence="5" id="KW-1185">Reference proteome</keyword>
<organism evidence="4 5">
    <name type="scientific">Rhodopila globiformis</name>
    <name type="common">Rhodopseudomonas globiformis</name>
    <dbReference type="NCBI Taxonomy" id="1071"/>
    <lineage>
        <taxon>Bacteria</taxon>
        <taxon>Pseudomonadati</taxon>
        <taxon>Pseudomonadota</taxon>
        <taxon>Alphaproteobacteria</taxon>
        <taxon>Acetobacterales</taxon>
        <taxon>Acetobacteraceae</taxon>
        <taxon>Rhodopila</taxon>
    </lineage>
</organism>
<name>A0A2S6N4W6_RHOGL</name>
<sequence>MHPFGATGNDPPYLILLVEDEPCVRAVLAQALMDAGLAVAEAPGQADAEKLLSTGGRRFALLVTDLGLDDGDGGALIDAASVRGMPSICITGYPDRIPAGAPVGPCALLAKPFRLELLIEAVEQALPRPAAC</sequence>
<evidence type="ECO:0000313" key="5">
    <source>
        <dbReference type="Proteomes" id="UP000239724"/>
    </source>
</evidence>
<dbReference type="AlphaFoldDB" id="A0A2S6N4W6"/>
<evidence type="ECO:0000256" key="1">
    <source>
        <dbReference type="ARBA" id="ARBA00022553"/>
    </source>
</evidence>
<evidence type="ECO:0000256" key="2">
    <source>
        <dbReference type="PROSITE-ProRule" id="PRU00169"/>
    </source>
</evidence>
<dbReference type="OrthoDB" id="9786101at2"/>
<protein>
    <recommendedName>
        <fullName evidence="3">Response regulatory domain-containing protein</fullName>
    </recommendedName>
</protein>
<gene>
    <name evidence="4" type="ORF">CCS01_20930</name>
</gene>
<dbReference type="Proteomes" id="UP000239724">
    <property type="component" value="Unassembled WGS sequence"/>
</dbReference>
<dbReference type="GO" id="GO:0000160">
    <property type="term" value="P:phosphorelay signal transduction system"/>
    <property type="evidence" value="ECO:0007669"/>
    <property type="project" value="InterPro"/>
</dbReference>
<dbReference type="PROSITE" id="PS50110">
    <property type="entry name" value="RESPONSE_REGULATORY"/>
    <property type="match status" value="1"/>
</dbReference>
<dbReference type="Pfam" id="PF00072">
    <property type="entry name" value="Response_reg"/>
    <property type="match status" value="1"/>
</dbReference>
<dbReference type="InterPro" id="IPR001789">
    <property type="entry name" value="Sig_transdc_resp-reg_receiver"/>
</dbReference>
<accession>A0A2S6N4W6</accession>
<dbReference type="PANTHER" id="PTHR44591:SF3">
    <property type="entry name" value="RESPONSE REGULATORY DOMAIN-CONTAINING PROTEIN"/>
    <property type="match status" value="1"/>
</dbReference>